<feature type="transmembrane region" description="Helical" evidence="5">
    <location>
        <begin position="87"/>
        <end position="104"/>
    </location>
</feature>
<dbReference type="GO" id="GO:0016020">
    <property type="term" value="C:membrane"/>
    <property type="evidence" value="ECO:0007669"/>
    <property type="project" value="UniProtKB-SubCell"/>
</dbReference>
<keyword evidence="3 5" id="KW-1133">Transmembrane helix</keyword>
<evidence type="ECO:0000259" key="6">
    <source>
        <dbReference type="Pfam" id="PF13515"/>
    </source>
</evidence>
<feature type="transmembrane region" description="Helical" evidence="5">
    <location>
        <begin position="280"/>
        <end position="298"/>
    </location>
</feature>
<dbReference type="InterPro" id="IPR049453">
    <property type="entry name" value="Memb_transporter_dom"/>
</dbReference>
<dbReference type="InterPro" id="IPR022604">
    <property type="entry name" value="DUF2955"/>
</dbReference>
<gene>
    <name evidence="7" type="ORF">CK498_12430</name>
</gene>
<dbReference type="Proteomes" id="UP000217771">
    <property type="component" value="Unassembled WGS sequence"/>
</dbReference>
<accession>A0A2A2EVT6</accession>
<feature type="transmembrane region" description="Helical" evidence="5">
    <location>
        <begin position="179"/>
        <end position="197"/>
    </location>
</feature>
<comment type="caution">
    <text evidence="7">The sequence shown here is derived from an EMBL/GenBank/DDBJ whole genome shotgun (WGS) entry which is preliminary data.</text>
</comment>
<dbReference type="EMBL" id="NSKB01000004">
    <property type="protein sequence ID" value="PAU76778.1"/>
    <property type="molecule type" value="Genomic_DNA"/>
</dbReference>
<keyword evidence="8" id="KW-1185">Reference proteome</keyword>
<feature type="transmembrane region" description="Helical" evidence="5">
    <location>
        <begin position="61"/>
        <end position="81"/>
    </location>
</feature>
<evidence type="ECO:0000256" key="2">
    <source>
        <dbReference type="ARBA" id="ARBA00022692"/>
    </source>
</evidence>
<reference evidence="7 8" key="1">
    <citation type="submission" date="2017-08" db="EMBL/GenBank/DDBJ databases">
        <title>Halomonas alkalisoli sp. nov., isolated from saline alkaline soil.</title>
        <authorList>
            <person name="Wang D."/>
            <person name="Zhang G."/>
        </authorList>
    </citation>
    <scope>NUCLEOTIDE SEQUENCE [LARGE SCALE GENOMIC DNA]</scope>
    <source>
        <strain evidence="7 8">WRN001</strain>
    </source>
</reference>
<dbReference type="Pfam" id="PF13515">
    <property type="entry name" value="FUSC_2"/>
    <property type="match status" value="1"/>
</dbReference>
<organism evidence="7 8">
    <name type="scientific">Halomonas salipaludis</name>
    <dbReference type="NCBI Taxonomy" id="2032625"/>
    <lineage>
        <taxon>Bacteria</taxon>
        <taxon>Pseudomonadati</taxon>
        <taxon>Pseudomonadota</taxon>
        <taxon>Gammaproteobacteria</taxon>
        <taxon>Oceanospirillales</taxon>
        <taxon>Halomonadaceae</taxon>
        <taxon>Halomonas</taxon>
    </lineage>
</organism>
<evidence type="ECO:0000256" key="3">
    <source>
        <dbReference type="ARBA" id="ARBA00022989"/>
    </source>
</evidence>
<keyword evidence="4 5" id="KW-0472">Membrane</keyword>
<evidence type="ECO:0000256" key="1">
    <source>
        <dbReference type="ARBA" id="ARBA00004141"/>
    </source>
</evidence>
<dbReference type="AlphaFoldDB" id="A0A2A2EVT6"/>
<feature type="transmembrane region" description="Helical" evidence="5">
    <location>
        <begin position="310"/>
        <end position="332"/>
    </location>
</feature>
<dbReference type="OrthoDB" id="7838578at2"/>
<feature type="transmembrane region" description="Helical" evidence="5">
    <location>
        <begin position="231"/>
        <end position="250"/>
    </location>
</feature>
<evidence type="ECO:0000256" key="4">
    <source>
        <dbReference type="ARBA" id="ARBA00023136"/>
    </source>
</evidence>
<evidence type="ECO:0000256" key="5">
    <source>
        <dbReference type="SAM" id="Phobius"/>
    </source>
</evidence>
<feature type="transmembrane region" description="Helical" evidence="5">
    <location>
        <begin position="203"/>
        <end position="219"/>
    </location>
</feature>
<feature type="transmembrane region" description="Helical" evidence="5">
    <location>
        <begin position="20"/>
        <end position="49"/>
    </location>
</feature>
<sequence length="343" mass="36756">MYVAPGPRVEDDPLFAFRLATAAVIGLLVALLLQSSLPMVIPVLMVGLMGGMRRAFDPRKAIGGPLAMIVIMSLYAALVSLTRPMPAVLILLVGINSVLAYYLILRTGSPIGMLLLIGIVLMSVMGMSSPLAMEVVRDAFIEAGLVALVVIPVLYALLPPASKERFVEDHRPASEGHHGMRALIRGCVLLLLVLWLYTVVDESSLMLALAAVFVLVFPTRERLFAEAWQRTFATLVGGGLALLILGIATLVAHLPILLLLIFLAGLFLASRMMRGRHPPMVYQFAFSVTIALVVGSLTTQAPLDAMVSRVTLTLTGALVAAFLTSLLELLILGDERDVGASRP</sequence>
<feature type="transmembrane region" description="Helical" evidence="5">
    <location>
        <begin position="139"/>
        <end position="158"/>
    </location>
</feature>
<evidence type="ECO:0000313" key="7">
    <source>
        <dbReference type="EMBL" id="PAU76778.1"/>
    </source>
</evidence>
<dbReference type="RefSeq" id="WP_095621167.1">
    <property type="nucleotide sequence ID" value="NZ_NSKB01000004.1"/>
</dbReference>
<protein>
    <submittedName>
        <fullName evidence="7">FUSC family protein</fullName>
    </submittedName>
</protein>
<dbReference type="Pfam" id="PF11168">
    <property type="entry name" value="DUF2955"/>
    <property type="match status" value="1"/>
</dbReference>
<name>A0A2A2EVT6_9GAMM</name>
<evidence type="ECO:0000313" key="8">
    <source>
        <dbReference type="Proteomes" id="UP000217771"/>
    </source>
</evidence>
<keyword evidence="2 5" id="KW-0812">Transmembrane</keyword>
<comment type="subcellular location">
    <subcellularLocation>
        <location evidence="1">Membrane</location>
        <topology evidence="1">Multi-pass membrane protein</topology>
    </subcellularLocation>
</comment>
<proteinExistence type="predicted"/>
<feature type="transmembrane region" description="Helical" evidence="5">
    <location>
        <begin position="111"/>
        <end position="133"/>
    </location>
</feature>
<feature type="domain" description="Integral membrane bound transporter" evidence="6">
    <location>
        <begin position="194"/>
        <end position="322"/>
    </location>
</feature>